<dbReference type="PANTHER" id="PTHR11106">
    <property type="entry name" value="GANGLIOSIDE INDUCED DIFFERENTIATION ASSOCIATED PROTEIN 2-RELATED"/>
    <property type="match status" value="1"/>
</dbReference>
<dbReference type="InterPro" id="IPR002589">
    <property type="entry name" value="Macro_dom"/>
</dbReference>
<reference evidence="3 5" key="2">
    <citation type="journal article" date="2016" name="Front. Microbiol.">
        <title>Industrial Acetogenic Biocatalysts: A Comparative Metabolic and Genomic Analysis.</title>
        <authorList>
            <person name="Bengelsdorf F."/>
            <person name="Poehlein A."/>
            <person name="Sonja S."/>
            <person name="Erz C."/>
            <person name="Hummel T."/>
            <person name="Hoffmeister S."/>
            <person name="Daniel R."/>
            <person name="Durre P."/>
        </authorList>
    </citation>
    <scope>NUCLEOTIDE SEQUENCE [LARGE SCALE GENOMIC DNA]</scope>
    <source>
        <strain evidence="3 5">PTA-10522</strain>
    </source>
</reference>
<dbReference type="SUPFAM" id="SSF52949">
    <property type="entry name" value="Macro domain-like"/>
    <property type="match status" value="1"/>
</dbReference>
<evidence type="ECO:0000313" key="2">
    <source>
        <dbReference type="EMBL" id="OAA92800.1"/>
    </source>
</evidence>
<dbReference type="Proteomes" id="UP000093694">
    <property type="component" value="Unassembled WGS sequence"/>
</dbReference>
<protein>
    <submittedName>
        <fullName evidence="2">O-acetyl-ADP-ribose deacetylase</fullName>
        <ecNumber evidence="2">3.5.1.-</ecNumber>
    </submittedName>
</protein>
<dbReference type="PATRIC" id="fig|1705578.3.peg.1069"/>
<keyword evidence="2" id="KW-0378">Hydrolase</keyword>
<dbReference type="Proteomes" id="UP000077384">
    <property type="component" value="Unassembled WGS sequence"/>
</dbReference>
<evidence type="ECO:0000313" key="5">
    <source>
        <dbReference type="Proteomes" id="UP000093694"/>
    </source>
</evidence>
<dbReference type="CDD" id="cd02907">
    <property type="entry name" value="Macro_Af1521_BAL-like"/>
    <property type="match status" value="1"/>
</dbReference>
<organism evidence="2 4">
    <name type="scientific">Clostridium coskatii</name>
    <dbReference type="NCBI Taxonomy" id="1705578"/>
    <lineage>
        <taxon>Bacteria</taxon>
        <taxon>Bacillati</taxon>
        <taxon>Bacillota</taxon>
        <taxon>Clostridia</taxon>
        <taxon>Eubacteriales</taxon>
        <taxon>Clostridiaceae</taxon>
        <taxon>Clostridium</taxon>
    </lineage>
</organism>
<reference evidence="2 4" key="1">
    <citation type="journal article" date="2015" name="Biotechnol. Bioeng.">
        <title>Genome sequence and phenotypic characterization of Caulobacter segnis.</title>
        <authorList>
            <person name="Patel S."/>
            <person name="Fletcher B."/>
            <person name="Scott D.C."/>
            <person name="Ely B."/>
        </authorList>
    </citation>
    <scope>NUCLEOTIDE SEQUENCE [LARGE SCALE GENOMIC DNA]</scope>
    <source>
        <strain evidence="2 4">PS02</strain>
    </source>
</reference>
<feature type="domain" description="Macro" evidence="1">
    <location>
        <begin position="1"/>
        <end position="178"/>
    </location>
</feature>
<comment type="caution">
    <text evidence="2">The sequence shown here is derived from an EMBL/GenBank/DDBJ whole genome shotgun (WGS) entry which is preliminary data.</text>
</comment>
<dbReference type="AlphaFoldDB" id="A0A166SUX4"/>
<gene>
    <name evidence="2" type="primary">ymdB</name>
    <name evidence="3" type="ORF">CLCOS_31500</name>
    <name evidence="2" type="ORF">WX73_00684</name>
</gene>
<accession>A0A166SUX4</accession>
<dbReference type="GO" id="GO:0016787">
    <property type="term" value="F:hydrolase activity"/>
    <property type="evidence" value="ECO:0007669"/>
    <property type="project" value="UniProtKB-KW"/>
</dbReference>
<dbReference type="InterPro" id="IPR043472">
    <property type="entry name" value="Macro_dom-like"/>
</dbReference>
<evidence type="ECO:0000313" key="3">
    <source>
        <dbReference type="EMBL" id="OBR92155.1"/>
    </source>
</evidence>
<dbReference type="RefSeq" id="WP_023162796.1">
    <property type="nucleotide sequence ID" value="NZ_LITQ01000017.1"/>
</dbReference>
<dbReference type="SMART" id="SM00506">
    <property type="entry name" value="A1pp"/>
    <property type="match status" value="1"/>
</dbReference>
<dbReference type="EMBL" id="LROR01000061">
    <property type="protein sequence ID" value="OBR92155.1"/>
    <property type="molecule type" value="Genomic_DNA"/>
</dbReference>
<name>A0A166SUX4_9CLOT</name>
<evidence type="ECO:0000259" key="1">
    <source>
        <dbReference type="PROSITE" id="PS51154"/>
    </source>
</evidence>
<dbReference type="Gene3D" id="3.40.220.10">
    <property type="entry name" value="Leucine Aminopeptidase, subunit E, domain 1"/>
    <property type="match status" value="1"/>
</dbReference>
<proteinExistence type="predicted"/>
<evidence type="ECO:0000313" key="4">
    <source>
        <dbReference type="Proteomes" id="UP000077384"/>
    </source>
</evidence>
<dbReference type="PROSITE" id="PS51154">
    <property type="entry name" value="MACRO"/>
    <property type="match status" value="1"/>
</dbReference>
<dbReference type="EC" id="3.5.1.-" evidence="2"/>
<sequence>MIKIGNNTIEIKKGDITKEHSDAIVNPANSKLQHGGGAALAIVSAGGFEIQNDSNKLMSIIGSVPTGKAVITYGHKLPAKFVIHTVGPVMGEGNENEKLKKAVTSVLNLAECYNLHSISMPAISSGIFGFPKDKCAEILLETTIKFFTNKDTSLNKVVMCNFDEKTYNIFLEKSKKYLLK</sequence>
<dbReference type="Pfam" id="PF01661">
    <property type="entry name" value="Macro"/>
    <property type="match status" value="1"/>
</dbReference>
<dbReference type="EMBL" id="LITQ01000017">
    <property type="protein sequence ID" value="OAA92800.1"/>
    <property type="molecule type" value="Genomic_DNA"/>
</dbReference>
<keyword evidence="5" id="KW-1185">Reference proteome</keyword>